<proteinExistence type="predicted"/>
<dbReference type="PANTHER" id="PTHR13052:SF3">
    <property type="entry name" value="NUCLEAR FACTOR RELATED TO KAPPA-B-BINDING PROTEIN"/>
    <property type="match status" value="1"/>
</dbReference>
<comment type="subcellular location">
    <subcellularLocation>
        <location evidence="1">Nucleus</location>
    </subcellularLocation>
</comment>
<comment type="caution">
    <text evidence="3">The sequence shown here is derived from an EMBL/GenBank/DDBJ whole genome shotgun (WGS) entry which is preliminary data.</text>
</comment>
<evidence type="ECO:0000313" key="4">
    <source>
        <dbReference type="Proteomes" id="UP001152795"/>
    </source>
</evidence>
<protein>
    <submittedName>
        <fullName evidence="3">Uncharacterized protein</fullName>
    </submittedName>
</protein>
<dbReference type="InterPro" id="IPR024867">
    <property type="entry name" value="NFRKB"/>
</dbReference>
<dbReference type="AlphaFoldDB" id="A0A7D9JJ27"/>
<reference evidence="3" key="1">
    <citation type="submission" date="2020-04" db="EMBL/GenBank/DDBJ databases">
        <authorList>
            <person name="Alioto T."/>
            <person name="Alioto T."/>
            <person name="Gomez Garrido J."/>
        </authorList>
    </citation>
    <scope>NUCLEOTIDE SEQUENCE</scope>
    <source>
        <strain evidence="3">A484AB</strain>
    </source>
</reference>
<dbReference type="Proteomes" id="UP001152795">
    <property type="component" value="Unassembled WGS sequence"/>
</dbReference>
<dbReference type="PROSITE" id="PS51916">
    <property type="entry name" value="DEUBAD"/>
    <property type="match status" value="1"/>
</dbReference>
<dbReference type="PANTHER" id="PTHR13052">
    <property type="entry name" value="NFRKB-RELATED"/>
    <property type="match status" value="1"/>
</dbReference>
<name>A0A7D9JJ27_PARCT</name>
<feature type="non-terminal residue" evidence="3">
    <location>
        <position position="106"/>
    </location>
</feature>
<evidence type="ECO:0000256" key="1">
    <source>
        <dbReference type="ARBA" id="ARBA00004123"/>
    </source>
</evidence>
<dbReference type="CDD" id="cd21865">
    <property type="entry name" value="DEUBAD_NFRKB"/>
    <property type="match status" value="1"/>
</dbReference>
<dbReference type="InterPro" id="IPR044867">
    <property type="entry name" value="DEUBAD_dom"/>
</dbReference>
<sequence length="106" mass="12323">MEKCNIQGTEIELPIDLIENPEIFSHVLSLDTWNCVLTPDDRKHLKKFLPVLPTDYPHAQEENLRSLFGGENFKFGNPLETFQKKLQGIVNVCKTFIETLTYQTNW</sequence>
<dbReference type="OrthoDB" id="70874at2759"/>
<dbReference type="GO" id="GO:0031011">
    <property type="term" value="C:Ino80 complex"/>
    <property type="evidence" value="ECO:0007669"/>
    <property type="project" value="InterPro"/>
</dbReference>
<evidence type="ECO:0000256" key="2">
    <source>
        <dbReference type="ARBA" id="ARBA00023242"/>
    </source>
</evidence>
<keyword evidence="2" id="KW-0539">Nucleus</keyword>
<organism evidence="3 4">
    <name type="scientific">Paramuricea clavata</name>
    <name type="common">Red gorgonian</name>
    <name type="synonym">Violescent sea-whip</name>
    <dbReference type="NCBI Taxonomy" id="317549"/>
    <lineage>
        <taxon>Eukaryota</taxon>
        <taxon>Metazoa</taxon>
        <taxon>Cnidaria</taxon>
        <taxon>Anthozoa</taxon>
        <taxon>Octocorallia</taxon>
        <taxon>Malacalcyonacea</taxon>
        <taxon>Plexauridae</taxon>
        <taxon>Paramuricea</taxon>
    </lineage>
</organism>
<dbReference type="EMBL" id="CACRXK020017254">
    <property type="protein sequence ID" value="CAB4030940.1"/>
    <property type="molecule type" value="Genomic_DNA"/>
</dbReference>
<evidence type="ECO:0000313" key="3">
    <source>
        <dbReference type="EMBL" id="CAB4030940.1"/>
    </source>
</evidence>
<accession>A0A7D9JJ27</accession>
<gene>
    <name evidence="3" type="ORF">PACLA_8A088527</name>
</gene>
<dbReference type="GO" id="GO:0002020">
    <property type="term" value="F:protease binding"/>
    <property type="evidence" value="ECO:0007669"/>
    <property type="project" value="TreeGrafter"/>
</dbReference>
<keyword evidence="4" id="KW-1185">Reference proteome</keyword>